<evidence type="ECO:0000256" key="3">
    <source>
        <dbReference type="ARBA" id="ARBA00023295"/>
    </source>
</evidence>
<dbReference type="InterPro" id="IPR006102">
    <property type="entry name" value="Ig-like_GH2"/>
</dbReference>
<feature type="domain" description="Glycoside hydrolase family 2" evidence="7">
    <location>
        <begin position="664"/>
        <end position="762"/>
    </location>
</feature>
<dbReference type="InterPro" id="IPR023232">
    <property type="entry name" value="Glyco_hydro_2_AS"/>
</dbReference>
<sequence length="768" mass="87886">MIEINFNLDWKFHFETESNKKSEYHFRKISLPHDFSIESERSKDSKMKAKGGFFQGGIGIYEKKFIPKPNLEGKEIFLSIDGAYMNSEIYVNDNLVTIHHYGYSNFWVNISSEIMFQKENWIKIIINNDMLPNSNGYSGSGIFRNVFLYISEKLHIINGETFVNTKYLDNTRAVINVSTKVKNEYTDRKAYGMIITEIEGRDKKLISTGKNIILEPDEVFDFEANLTIENPAIWNINVAQLYTLVNKVIINGKVIDKAETRFGIRTIELSRQEGFKLNGRPMKLKGCCIHHDNGPIGACSYRQAEVRKVELLKQLGYNAVRTVHNPPSREFLDACDRYGMLVVEELFDGWQIRRMAHDYHLYFQDEYLKCVSECINRDKNHPSVIMWSVGNELEESTGCSNGETILKTIIQQIRKSDCERPITSASLTEENYHRISDKFLDQLEVAGCLYGEEVWEKENLKYPDRILCQMASYPNKMAEIWSKIGNLTYIIGDFSWTGFDYLGDAGLGRIQRAGEKQDMLADYPYHISNCGDYDICGFVKPQGEYRRVMWGMRQEPYIGVEDPQNYKKYGSPTKWGWEDIENSWSFPGKEGKETKVHIYANADEAELILNGKTVERKEVGSKRSYEAEFEVIYESGILECFTYKNGIKSHKSILATCKAAYEVRLIADRVQMNGNGTDIAYIVCEIVDEDGCVIPYADNAVHITVTGEGVLLGSGNAHPCALNHYQSENLNVYKGRALIVVRGMAQGEIRIRVQADKLKSGEYIISLS</sequence>
<dbReference type="PANTHER" id="PTHR42732">
    <property type="entry name" value="BETA-GALACTOSIDASE"/>
    <property type="match status" value="1"/>
</dbReference>
<dbReference type="PRINTS" id="PR00132">
    <property type="entry name" value="GLHYDRLASE2"/>
</dbReference>
<dbReference type="InterPro" id="IPR032311">
    <property type="entry name" value="DUF4982"/>
</dbReference>
<dbReference type="Proteomes" id="UP000247523">
    <property type="component" value="Unassembled WGS sequence"/>
</dbReference>
<gene>
    <name evidence="8" type="ORF">C8E03_102243</name>
</gene>
<dbReference type="InterPro" id="IPR008979">
    <property type="entry name" value="Galactose-bd-like_sf"/>
</dbReference>
<dbReference type="Gene3D" id="2.60.120.260">
    <property type="entry name" value="Galactose-binding domain-like"/>
    <property type="match status" value="1"/>
</dbReference>
<dbReference type="RefSeq" id="WP_110290525.1">
    <property type="nucleotide sequence ID" value="NZ_QICS01000002.1"/>
</dbReference>
<evidence type="ECO:0000256" key="2">
    <source>
        <dbReference type="ARBA" id="ARBA00022801"/>
    </source>
</evidence>
<comment type="caution">
    <text evidence="8">The sequence shown here is derived from an EMBL/GenBank/DDBJ whole genome shotgun (WGS) entry which is preliminary data.</text>
</comment>
<keyword evidence="3" id="KW-0326">Glycosidase</keyword>
<accession>A0A318EPS5</accession>
<feature type="domain" description="DUF4982" evidence="6">
    <location>
        <begin position="591"/>
        <end position="646"/>
    </location>
</feature>
<dbReference type="Gene3D" id="3.20.20.80">
    <property type="entry name" value="Glycosidases"/>
    <property type="match status" value="1"/>
</dbReference>
<proteinExistence type="inferred from homology"/>
<dbReference type="Pfam" id="PF18565">
    <property type="entry name" value="Glyco_hydro2_C5"/>
    <property type="match status" value="1"/>
</dbReference>
<dbReference type="Pfam" id="PF16355">
    <property type="entry name" value="DUF4982"/>
    <property type="match status" value="1"/>
</dbReference>
<evidence type="ECO:0000259" key="7">
    <source>
        <dbReference type="Pfam" id="PF18565"/>
    </source>
</evidence>
<dbReference type="Gene3D" id="2.60.40.10">
    <property type="entry name" value="Immunoglobulins"/>
    <property type="match status" value="3"/>
</dbReference>
<dbReference type="PANTHER" id="PTHR42732:SF1">
    <property type="entry name" value="BETA-MANNOSIDASE"/>
    <property type="match status" value="1"/>
</dbReference>
<reference evidence="8 9" key="1">
    <citation type="submission" date="2018-05" db="EMBL/GenBank/DDBJ databases">
        <title>Genomic Encyclopedia of Type Strains, Phase IV (KMG-IV): sequencing the most valuable type-strain genomes for metagenomic binning, comparative biology and taxonomic classification.</title>
        <authorList>
            <person name="Goeker M."/>
        </authorList>
    </citation>
    <scope>NUCLEOTIDE SEQUENCE [LARGE SCALE GENOMIC DNA]</scope>
    <source>
        <strain evidence="8 9">DSM 28816</strain>
    </source>
</reference>
<dbReference type="Pfam" id="PF00703">
    <property type="entry name" value="Glyco_hydro_2"/>
    <property type="match status" value="1"/>
</dbReference>
<dbReference type="EMBL" id="QICS01000002">
    <property type="protein sequence ID" value="PXV93475.1"/>
    <property type="molecule type" value="Genomic_DNA"/>
</dbReference>
<feature type="domain" description="Glycoside hydrolase family 2 immunoglobulin-like beta-sandwich" evidence="4">
    <location>
        <begin position="161"/>
        <end position="265"/>
    </location>
</feature>
<dbReference type="InterPro" id="IPR013783">
    <property type="entry name" value="Ig-like_fold"/>
</dbReference>
<evidence type="ECO:0000259" key="5">
    <source>
        <dbReference type="Pfam" id="PF02836"/>
    </source>
</evidence>
<dbReference type="SUPFAM" id="SSF49785">
    <property type="entry name" value="Galactose-binding domain-like"/>
    <property type="match status" value="1"/>
</dbReference>
<dbReference type="PROSITE" id="PS00608">
    <property type="entry name" value="GLYCOSYL_HYDROL_F2_2"/>
    <property type="match status" value="1"/>
</dbReference>
<evidence type="ECO:0000259" key="4">
    <source>
        <dbReference type="Pfam" id="PF00703"/>
    </source>
</evidence>
<feature type="domain" description="Glycoside hydrolase family 2 catalytic" evidence="5">
    <location>
        <begin position="272"/>
        <end position="427"/>
    </location>
</feature>
<dbReference type="InterPro" id="IPR006101">
    <property type="entry name" value="Glyco_hydro_2"/>
</dbReference>
<dbReference type="GO" id="GO:0005975">
    <property type="term" value="P:carbohydrate metabolic process"/>
    <property type="evidence" value="ECO:0007669"/>
    <property type="project" value="InterPro"/>
</dbReference>
<dbReference type="SUPFAM" id="SSF51445">
    <property type="entry name" value="(Trans)glycosidases"/>
    <property type="match status" value="1"/>
</dbReference>
<evidence type="ECO:0000313" key="9">
    <source>
        <dbReference type="Proteomes" id="UP000247523"/>
    </source>
</evidence>
<evidence type="ECO:0000256" key="1">
    <source>
        <dbReference type="ARBA" id="ARBA00007401"/>
    </source>
</evidence>
<dbReference type="Pfam" id="PF02836">
    <property type="entry name" value="Glyco_hydro_2_C"/>
    <property type="match status" value="1"/>
</dbReference>
<organism evidence="8 9">
    <name type="scientific">Lachnotalea glycerini</name>
    <dbReference type="NCBI Taxonomy" id="1763509"/>
    <lineage>
        <taxon>Bacteria</taxon>
        <taxon>Bacillati</taxon>
        <taxon>Bacillota</taxon>
        <taxon>Clostridia</taxon>
        <taxon>Lachnospirales</taxon>
        <taxon>Lachnospiraceae</taxon>
        <taxon>Lachnotalea</taxon>
    </lineage>
</organism>
<dbReference type="SUPFAM" id="SSF49303">
    <property type="entry name" value="beta-Galactosidase/glucuronidase domain"/>
    <property type="match status" value="1"/>
</dbReference>
<evidence type="ECO:0000259" key="6">
    <source>
        <dbReference type="Pfam" id="PF16355"/>
    </source>
</evidence>
<name>A0A318EPS5_9FIRM</name>
<dbReference type="AlphaFoldDB" id="A0A318EPS5"/>
<dbReference type="GO" id="GO:0004553">
    <property type="term" value="F:hydrolase activity, hydrolyzing O-glycosyl compounds"/>
    <property type="evidence" value="ECO:0007669"/>
    <property type="project" value="InterPro"/>
</dbReference>
<dbReference type="InterPro" id="IPR017853">
    <property type="entry name" value="GH"/>
</dbReference>
<protein>
    <submittedName>
        <fullName evidence="8">Beta-galactosidase</fullName>
    </submittedName>
</protein>
<dbReference type="InterPro" id="IPR040605">
    <property type="entry name" value="Glyco_hydro2_dom5"/>
</dbReference>
<comment type="similarity">
    <text evidence="1">Belongs to the glycosyl hydrolase 2 family.</text>
</comment>
<evidence type="ECO:0000313" key="8">
    <source>
        <dbReference type="EMBL" id="PXV93475.1"/>
    </source>
</evidence>
<keyword evidence="2" id="KW-0378">Hydrolase</keyword>
<dbReference type="InterPro" id="IPR006103">
    <property type="entry name" value="Glyco_hydro_2_cat"/>
</dbReference>
<dbReference type="InterPro" id="IPR051913">
    <property type="entry name" value="GH2_Domain-Containing"/>
</dbReference>
<dbReference type="InterPro" id="IPR036156">
    <property type="entry name" value="Beta-gal/glucu_dom_sf"/>
</dbReference>